<dbReference type="Pfam" id="PF02621">
    <property type="entry name" value="VitK2_biosynth"/>
    <property type="match status" value="1"/>
</dbReference>
<dbReference type="PANTHER" id="PTHR37167">
    <property type="entry name" value="1,4-DIHYDROXY-6-NAPHTOATE SYNTHASE"/>
    <property type="match status" value="1"/>
</dbReference>
<name>Q97C21_THEVO</name>
<evidence type="ECO:0000256" key="1">
    <source>
        <dbReference type="ARBA" id="ARBA00022428"/>
    </source>
</evidence>
<reference evidence="4 5" key="2">
    <citation type="journal article" date="2000" name="Proc. Natl. Acad. Sci. U.S.A.">
        <title>Archaeal adaptation to higher temperatures revealed by genomic sequence of Thermoplasma volcanium.</title>
        <authorList>
            <person name="Kawashima T."/>
            <person name="Amano N."/>
            <person name="Koike H."/>
            <person name="Makino S."/>
            <person name="Higuchi S."/>
            <person name="Kawashima-Ohya Y."/>
            <person name="Watanabe K."/>
            <person name="Yamazaki M."/>
            <person name="Kanehori K."/>
            <person name="Kawamoto T."/>
            <person name="Nunoshiba T."/>
            <person name="Yamamoto Y."/>
            <person name="Aramaki H."/>
            <person name="Makino K."/>
            <person name="Suzuki M."/>
        </authorList>
    </citation>
    <scope>NUCLEOTIDE SEQUENCE [LARGE SCALE GENOMIC DNA]</scope>
    <source>
        <strain evidence="5">ATCC 51530 / DSM 4299 / JCM 9571 / NBRC 15438 / GSS1</strain>
    </source>
</reference>
<dbReference type="KEGG" id="tvo:TVG0294833"/>
<dbReference type="PaxDb" id="273116-14324498"/>
<evidence type="ECO:0000313" key="5">
    <source>
        <dbReference type="Proteomes" id="UP000001017"/>
    </source>
</evidence>
<dbReference type="EC" id="4.1.99.29" evidence="3"/>
<keyword evidence="5" id="KW-1185">Reference proteome</keyword>
<protein>
    <recommendedName>
        <fullName evidence="3">1,4-dihydroxy-6-naphtoate synthase</fullName>
        <ecNumber evidence="3">4.1.99.29</ecNumber>
    </recommendedName>
    <alternativeName>
        <fullName evidence="3">Menaquinone biosynthetic enzyme MqnD</fullName>
    </alternativeName>
</protein>
<keyword evidence="1 3" id="KW-0474">Menaquinone biosynthesis</keyword>
<dbReference type="InterPro" id="IPR003773">
    <property type="entry name" value="Menaquinone_biosynth"/>
</dbReference>
<dbReference type="Gene3D" id="3.40.190.10">
    <property type="entry name" value="Periplasmic binding protein-like II"/>
    <property type="match status" value="2"/>
</dbReference>
<proteinExistence type="inferred from homology"/>
<dbReference type="EMBL" id="BA000011">
    <property type="protein sequence ID" value="BAB59426.1"/>
    <property type="molecule type" value="Genomic_DNA"/>
</dbReference>
<comment type="caution">
    <text evidence="3">Lacks conserved residue(s) required for the propagation of feature annotation.</text>
</comment>
<accession>Q97C21</accession>
<gene>
    <name evidence="3" type="primary">mqnD</name>
    <name evidence="4" type="ORF">TVG0294833</name>
</gene>
<dbReference type="PhylomeDB" id="Q97C21"/>
<comment type="pathway">
    <text evidence="3">Quinol/quinone metabolism; menaquinone biosynthesis.</text>
</comment>
<keyword evidence="2 3" id="KW-0456">Lyase</keyword>
<dbReference type="HOGENOM" id="CLU_070326_0_0_2"/>
<dbReference type="HAMAP" id="MF_00996">
    <property type="entry name" value="MqnD"/>
    <property type="match status" value="1"/>
</dbReference>
<evidence type="ECO:0000256" key="2">
    <source>
        <dbReference type="ARBA" id="ARBA00023239"/>
    </source>
</evidence>
<dbReference type="SUPFAM" id="SSF53850">
    <property type="entry name" value="Periplasmic binding protein-like II"/>
    <property type="match status" value="1"/>
</dbReference>
<dbReference type="eggNOG" id="arCOG00654">
    <property type="taxonomic scope" value="Archaea"/>
</dbReference>
<comment type="catalytic activity">
    <reaction evidence="3">
        <text>cyclic dehypoxanthinylfutalosinate = 1,4-dihydroxy-6-naphthoate + dihydroxyacetone</text>
        <dbReference type="Rhea" id="RHEA:33087"/>
        <dbReference type="ChEBI" id="CHEBI:16016"/>
        <dbReference type="ChEBI" id="CHEBI:64254"/>
        <dbReference type="ChEBI" id="CHEBI:64270"/>
        <dbReference type="EC" id="4.1.99.29"/>
    </reaction>
</comment>
<dbReference type="UniPathway" id="UPA00079"/>
<dbReference type="GO" id="GO:0009234">
    <property type="term" value="P:menaquinone biosynthetic process"/>
    <property type="evidence" value="ECO:0007669"/>
    <property type="project" value="UniProtKB-UniRule"/>
</dbReference>
<reference evidence="4 5" key="1">
    <citation type="journal article" date="1999" name="Proc. Jpn. Acad.">
        <title>Determination of the complete genomic DNA sequence of Thermoplasma volvanium GSS1.</title>
        <authorList>
            <person name="Kawashima T."/>
            <person name="Yamamoto Y."/>
            <person name="Aramaki H."/>
            <person name="Nunoshiba T."/>
            <person name="Kawamoto T."/>
            <person name="Watanabe K."/>
            <person name="Yamazaki M."/>
            <person name="Kanehori K."/>
            <person name="Amano N."/>
            <person name="Ohya Y."/>
            <person name="Makino K."/>
            <person name="Suzuki M."/>
        </authorList>
    </citation>
    <scope>NUCLEOTIDE SEQUENCE [LARGE SCALE GENOMIC DNA]</scope>
    <source>
        <strain evidence="5">ATCC 51530 / DSM 4299 / JCM 9571 / NBRC 15438 / GSS1</strain>
    </source>
</reference>
<comment type="similarity">
    <text evidence="3">Belongs to the MqnA/MqnD family. MqnD subfamily.</text>
</comment>
<evidence type="ECO:0000313" key="4">
    <source>
        <dbReference type="EMBL" id="BAB59426.1"/>
    </source>
</evidence>
<comment type="function">
    <text evidence="3">Catalyzes the conversion of cyclic dehypoxanthine futalosine (cyclic DHFL) into 1,4-dihydroxy-6-naphthoate, a step in the biosynthesis of menaquinone (MK, vitamin K2).</text>
</comment>
<dbReference type="AlphaFoldDB" id="Q97C21"/>
<sequence>MNIFVNMRIMVAHTPDPDDAFMFYGMFEGKIRTSNQYEQVIKDIETLNKESKEGKYEVTAISANGYVQVRDLYKLTRSGASFGISYGPIVVARNEIDLSKSRMGVPGFMTSSYLLYRMFGPEAKEYVEIKFDEIPDAILTGKVDAGILIHDEQLTFQKRGLKEVFDIYSAWKSYAGNLPIPLGFNAIRKDLDEDTVNKFLYDFERSIRYAMAHEEEAVKYAMKYARYTDLDLERRFVRMYVNELSIDFGDTGRKALELYYNRAAGKGLIPPFKPEIV</sequence>
<feature type="active site" description="Proton acceptor" evidence="3">
    <location>
        <position position="150"/>
    </location>
</feature>
<dbReference type="GO" id="GO:0016830">
    <property type="term" value="F:carbon-carbon lyase activity"/>
    <property type="evidence" value="ECO:0007669"/>
    <property type="project" value="UniProtKB-UniRule"/>
</dbReference>
<organism evidence="4 5">
    <name type="scientific">Thermoplasma volcanium (strain ATCC 51530 / DSM 4299 / JCM 9571 / NBRC 15438 / GSS1)</name>
    <dbReference type="NCBI Taxonomy" id="273116"/>
    <lineage>
        <taxon>Archaea</taxon>
        <taxon>Methanobacteriati</taxon>
        <taxon>Thermoplasmatota</taxon>
        <taxon>Thermoplasmata</taxon>
        <taxon>Thermoplasmatales</taxon>
        <taxon>Thermoplasmataceae</taxon>
        <taxon>Thermoplasma</taxon>
    </lineage>
</organism>
<dbReference type="SMR" id="Q97C21"/>
<evidence type="ECO:0000256" key="3">
    <source>
        <dbReference type="HAMAP-Rule" id="MF_00996"/>
    </source>
</evidence>
<dbReference type="STRING" id="273116.gene:9381058"/>
<dbReference type="Proteomes" id="UP000001017">
    <property type="component" value="Chromosome"/>
</dbReference>
<dbReference type="PANTHER" id="PTHR37167:SF1">
    <property type="entry name" value="1,4-DIHYDROXY-6-NAPHTOATE SYNTHASE"/>
    <property type="match status" value="1"/>
</dbReference>
<dbReference type="InterPro" id="IPR030869">
    <property type="entry name" value="MqnD"/>
</dbReference>